<sequence>MPEPTDCNIVFHNEDGNPARANFKQALGYLKDGDGDGNSYAQDGDPSQDDVRLCLDDDLKKAQDHSQRQAPKVFFMTLPQDCTYGKVACIAHKLKRKVPSGQSRLELRLNTFIGEDERSILLKKMSHRSGNFGKILNEPSVETGMTEKTPNTLDGGGMRPDWRLHRFKHLVYTREAISE</sequence>
<protein>
    <submittedName>
        <fullName evidence="1">Uncharacterized protein</fullName>
    </submittedName>
</protein>
<proteinExistence type="predicted"/>
<name>A0ABQ4Y7Q5_9ASTR</name>
<accession>A0ABQ4Y7Q5</accession>
<dbReference type="Proteomes" id="UP001151760">
    <property type="component" value="Unassembled WGS sequence"/>
</dbReference>
<reference evidence="1" key="1">
    <citation type="journal article" date="2022" name="Int. J. Mol. Sci.">
        <title>Draft Genome of Tanacetum Coccineum: Genomic Comparison of Closely Related Tanacetum-Family Plants.</title>
        <authorList>
            <person name="Yamashiro T."/>
            <person name="Shiraishi A."/>
            <person name="Nakayama K."/>
            <person name="Satake H."/>
        </authorList>
    </citation>
    <scope>NUCLEOTIDE SEQUENCE</scope>
</reference>
<dbReference type="EMBL" id="BQNB010010134">
    <property type="protein sequence ID" value="GJS73163.1"/>
    <property type="molecule type" value="Genomic_DNA"/>
</dbReference>
<reference evidence="1" key="2">
    <citation type="submission" date="2022-01" db="EMBL/GenBank/DDBJ databases">
        <authorList>
            <person name="Yamashiro T."/>
            <person name="Shiraishi A."/>
            <person name="Satake H."/>
            <person name="Nakayama K."/>
        </authorList>
    </citation>
    <scope>NUCLEOTIDE SEQUENCE</scope>
</reference>
<keyword evidence="2" id="KW-1185">Reference proteome</keyword>
<comment type="caution">
    <text evidence="1">The sequence shown here is derived from an EMBL/GenBank/DDBJ whole genome shotgun (WGS) entry which is preliminary data.</text>
</comment>
<evidence type="ECO:0000313" key="1">
    <source>
        <dbReference type="EMBL" id="GJS73163.1"/>
    </source>
</evidence>
<gene>
    <name evidence="1" type="ORF">Tco_0706004</name>
</gene>
<organism evidence="1 2">
    <name type="scientific">Tanacetum coccineum</name>
    <dbReference type="NCBI Taxonomy" id="301880"/>
    <lineage>
        <taxon>Eukaryota</taxon>
        <taxon>Viridiplantae</taxon>
        <taxon>Streptophyta</taxon>
        <taxon>Embryophyta</taxon>
        <taxon>Tracheophyta</taxon>
        <taxon>Spermatophyta</taxon>
        <taxon>Magnoliopsida</taxon>
        <taxon>eudicotyledons</taxon>
        <taxon>Gunneridae</taxon>
        <taxon>Pentapetalae</taxon>
        <taxon>asterids</taxon>
        <taxon>campanulids</taxon>
        <taxon>Asterales</taxon>
        <taxon>Asteraceae</taxon>
        <taxon>Asteroideae</taxon>
        <taxon>Anthemideae</taxon>
        <taxon>Anthemidinae</taxon>
        <taxon>Tanacetum</taxon>
    </lineage>
</organism>
<evidence type="ECO:0000313" key="2">
    <source>
        <dbReference type="Proteomes" id="UP001151760"/>
    </source>
</evidence>